<dbReference type="eggNOG" id="ENOG502STJY">
    <property type="taxonomic scope" value="Eukaryota"/>
</dbReference>
<dbReference type="InterPro" id="IPR045341">
    <property type="entry name" value="DUF6532"/>
</dbReference>
<gene>
    <name evidence="3" type="ORF">GLOTRDRAFT_133881</name>
</gene>
<evidence type="ECO:0000259" key="2">
    <source>
        <dbReference type="Pfam" id="PF20149"/>
    </source>
</evidence>
<dbReference type="HOGENOM" id="CLU_334349_0_0_1"/>
<feature type="compositionally biased region" description="Basic residues" evidence="1">
    <location>
        <begin position="227"/>
        <end position="236"/>
    </location>
</feature>
<feature type="region of interest" description="Disordered" evidence="1">
    <location>
        <begin position="1"/>
        <end position="98"/>
    </location>
</feature>
<dbReference type="OMA" id="QRANEWH"/>
<sequence>MAPPTRRSMKTKASTLLDERTEPEPVKKRQRRTPEEIAAEKLKEEKREQQQRERERKKVEKAEQDAEAKRVREEVKRAREEQLALDKEAKKNARSAKEEARKAKEQAIIEEEEMREARCTTMELNVAALEENQAHEQDVRRASRVGHLTEYTVRPLKRSYAVADLHDLAEDENTRTNLAPLKPQGKDVLDPSSDVEMKDLDRMSERLVSDQGDTDISEISEGDRPLQMRKKAKRGASRPQSFRASVEEKCKKLADSGLHQDGFFSSGSNSSNNNKGKERMLSLATMQRGFRDKIPSQHESISERQGPQPSDGYSIGEKYDWAMFTSSSVLGGQAVNSPLVATIRRPALAEAPRNGVLRAPALFAAYHSSTDTFGNPVAGTSGLQEPDSDLDLEDMDRLMDDEMGEQEAARSSPEKTPVARNSVAIVKPPIRSSKLHSDSSSTMNAELNDSLLITPMPPKPRRRTTALMASSVVDNDENRAAPQDKPGKAKTKSGGVPAVQVKKDPQDPSIKIPRSICNGKVIVIDGDSDEEVIAGASDTEPDSGSALPVQSTKGKVKNGHLPNGIGTDSLWISAFIGTVLRWMGTRERPWIMDDSQLVPVYQAVYNHVFRKKYGPMTIQAKDTIYTRTRQKIYEWRSGFGTAAISVLDAYFREHAKDFATYADRVRFADHQLDNYRFVYADTRSAVYKEWTGCWRSPFMINTLSYHYTHFRSGMDVLIPQLRDEDGEELLPIGAIALVACALERAFMLWRDRQVAISKVDKKTILLPAKSDSDSGKSEEPKFTGKEWSKTTRGWMKGVMKAAKGSRSHARNRENLLHLIRSAMSAAQPISRHQPALEAYDSDNDPRAMIGDSDA</sequence>
<dbReference type="Pfam" id="PF20149">
    <property type="entry name" value="DUF6532"/>
    <property type="match status" value="1"/>
</dbReference>
<proteinExistence type="predicted"/>
<feature type="compositionally biased region" description="Basic and acidic residues" evidence="1">
    <location>
        <begin position="184"/>
        <end position="208"/>
    </location>
</feature>
<dbReference type="Proteomes" id="UP000030669">
    <property type="component" value="Unassembled WGS sequence"/>
</dbReference>
<evidence type="ECO:0000313" key="4">
    <source>
        <dbReference type="Proteomes" id="UP000030669"/>
    </source>
</evidence>
<dbReference type="RefSeq" id="XP_007871047.1">
    <property type="nucleotide sequence ID" value="XM_007872856.1"/>
</dbReference>
<dbReference type="EMBL" id="KB469315">
    <property type="protein sequence ID" value="EPQ50511.1"/>
    <property type="molecule type" value="Genomic_DNA"/>
</dbReference>
<dbReference type="AlphaFoldDB" id="S7PRT3"/>
<name>S7PRT3_GLOTA</name>
<feature type="region of interest" description="Disordered" evidence="1">
    <location>
        <begin position="469"/>
        <end position="512"/>
    </location>
</feature>
<protein>
    <recommendedName>
        <fullName evidence="2">DUF6532 domain-containing protein</fullName>
    </recommendedName>
</protein>
<feature type="region of interest" description="Disordered" evidence="1">
    <location>
        <begin position="826"/>
        <end position="854"/>
    </location>
</feature>
<feature type="compositionally biased region" description="Basic and acidic residues" evidence="1">
    <location>
        <begin position="17"/>
        <end position="98"/>
    </location>
</feature>
<feature type="region of interest" description="Disordered" evidence="1">
    <location>
        <begin position="403"/>
        <end position="443"/>
    </location>
</feature>
<dbReference type="OrthoDB" id="2800649at2759"/>
<dbReference type="GeneID" id="19302840"/>
<accession>S7PRT3</accession>
<feature type="compositionally biased region" description="Low complexity" evidence="1">
    <location>
        <begin position="262"/>
        <end position="274"/>
    </location>
</feature>
<reference evidence="3 4" key="1">
    <citation type="journal article" date="2012" name="Science">
        <title>The Paleozoic origin of enzymatic lignin decomposition reconstructed from 31 fungal genomes.</title>
        <authorList>
            <person name="Floudas D."/>
            <person name="Binder M."/>
            <person name="Riley R."/>
            <person name="Barry K."/>
            <person name="Blanchette R.A."/>
            <person name="Henrissat B."/>
            <person name="Martinez A.T."/>
            <person name="Otillar R."/>
            <person name="Spatafora J.W."/>
            <person name="Yadav J.S."/>
            <person name="Aerts A."/>
            <person name="Benoit I."/>
            <person name="Boyd A."/>
            <person name="Carlson A."/>
            <person name="Copeland A."/>
            <person name="Coutinho P.M."/>
            <person name="de Vries R.P."/>
            <person name="Ferreira P."/>
            <person name="Findley K."/>
            <person name="Foster B."/>
            <person name="Gaskell J."/>
            <person name="Glotzer D."/>
            <person name="Gorecki P."/>
            <person name="Heitman J."/>
            <person name="Hesse C."/>
            <person name="Hori C."/>
            <person name="Igarashi K."/>
            <person name="Jurgens J.A."/>
            <person name="Kallen N."/>
            <person name="Kersten P."/>
            <person name="Kohler A."/>
            <person name="Kuees U."/>
            <person name="Kumar T.K.A."/>
            <person name="Kuo A."/>
            <person name="LaButti K."/>
            <person name="Larrondo L.F."/>
            <person name="Lindquist E."/>
            <person name="Ling A."/>
            <person name="Lombard V."/>
            <person name="Lucas S."/>
            <person name="Lundell T."/>
            <person name="Martin R."/>
            <person name="McLaughlin D.J."/>
            <person name="Morgenstern I."/>
            <person name="Morin E."/>
            <person name="Murat C."/>
            <person name="Nagy L.G."/>
            <person name="Nolan M."/>
            <person name="Ohm R.A."/>
            <person name="Patyshakuliyeva A."/>
            <person name="Rokas A."/>
            <person name="Ruiz-Duenas F.J."/>
            <person name="Sabat G."/>
            <person name="Salamov A."/>
            <person name="Samejima M."/>
            <person name="Schmutz J."/>
            <person name="Slot J.C."/>
            <person name="St John F."/>
            <person name="Stenlid J."/>
            <person name="Sun H."/>
            <person name="Sun S."/>
            <person name="Syed K."/>
            <person name="Tsang A."/>
            <person name="Wiebenga A."/>
            <person name="Young D."/>
            <person name="Pisabarro A."/>
            <person name="Eastwood D.C."/>
            <person name="Martin F."/>
            <person name="Cullen D."/>
            <person name="Grigoriev I.V."/>
            <person name="Hibbett D.S."/>
        </authorList>
    </citation>
    <scope>NUCLEOTIDE SEQUENCE [LARGE SCALE GENOMIC DNA]</scope>
    <source>
        <strain evidence="3 4">ATCC 11539</strain>
    </source>
</reference>
<feature type="region of interest" description="Disordered" evidence="1">
    <location>
        <begin position="174"/>
        <end position="248"/>
    </location>
</feature>
<dbReference type="KEGG" id="gtr:GLOTRDRAFT_133881"/>
<feature type="region of interest" description="Disordered" evidence="1">
    <location>
        <begin position="257"/>
        <end position="276"/>
    </location>
</feature>
<feature type="region of interest" description="Disordered" evidence="1">
    <location>
        <begin position="536"/>
        <end position="559"/>
    </location>
</feature>
<evidence type="ECO:0000256" key="1">
    <source>
        <dbReference type="SAM" id="MobiDB-lite"/>
    </source>
</evidence>
<evidence type="ECO:0000313" key="3">
    <source>
        <dbReference type="EMBL" id="EPQ50511.1"/>
    </source>
</evidence>
<feature type="domain" description="DUF6532" evidence="2">
    <location>
        <begin position="611"/>
        <end position="751"/>
    </location>
</feature>
<keyword evidence="4" id="KW-1185">Reference proteome</keyword>
<organism evidence="3 4">
    <name type="scientific">Gloeophyllum trabeum (strain ATCC 11539 / FP-39264 / Madison 617)</name>
    <name type="common">Brown rot fungus</name>
    <dbReference type="NCBI Taxonomy" id="670483"/>
    <lineage>
        <taxon>Eukaryota</taxon>
        <taxon>Fungi</taxon>
        <taxon>Dikarya</taxon>
        <taxon>Basidiomycota</taxon>
        <taxon>Agaricomycotina</taxon>
        <taxon>Agaricomycetes</taxon>
        <taxon>Gloeophyllales</taxon>
        <taxon>Gloeophyllaceae</taxon>
        <taxon>Gloeophyllum</taxon>
    </lineage>
</organism>